<protein>
    <submittedName>
        <fullName evidence="1">Uncharacterized protein</fullName>
    </submittedName>
</protein>
<dbReference type="EMBL" id="JANPWB010000016">
    <property type="protein sequence ID" value="KAJ1079803.1"/>
    <property type="molecule type" value="Genomic_DNA"/>
</dbReference>
<sequence>MTVCREEPCLSGRKVRLSFESTPVCLSGSEEPCLSRSKEPCLSVQELEGILWGTRFTPARPPQRKIGRNKRNKDP</sequence>
<evidence type="ECO:0000313" key="2">
    <source>
        <dbReference type="Proteomes" id="UP001066276"/>
    </source>
</evidence>
<dbReference type="AlphaFoldDB" id="A0AAV7KSF4"/>
<keyword evidence="2" id="KW-1185">Reference proteome</keyword>
<gene>
    <name evidence="1" type="ORF">NDU88_000038</name>
</gene>
<name>A0AAV7KSF4_PLEWA</name>
<reference evidence="1" key="1">
    <citation type="journal article" date="2022" name="bioRxiv">
        <title>Sequencing and chromosome-scale assembly of the giantPleurodeles waltlgenome.</title>
        <authorList>
            <person name="Brown T."/>
            <person name="Elewa A."/>
            <person name="Iarovenko S."/>
            <person name="Subramanian E."/>
            <person name="Araus A.J."/>
            <person name="Petzold A."/>
            <person name="Susuki M."/>
            <person name="Suzuki K.-i.T."/>
            <person name="Hayashi T."/>
            <person name="Toyoda A."/>
            <person name="Oliveira C."/>
            <person name="Osipova E."/>
            <person name="Leigh N.D."/>
            <person name="Simon A."/>
            <person name="Yun M.H."/>
        </authorList>
    </citation>
    <scope>NUCLEOTIDE SEQUENCE</scope>
    <source>
        <strain evidence="1">20211129_DDA</strain>
        <tissue evidence="1">Liver</tissue>
    </source>
</reference>
<organism evidence="1 2">
    <name type="scientific">Pleurodeles waltl</name>
    <name type="common">Iberian ribbed newt</name>
    <dbReference type="NCBI Taxonomy" id="8319"/>
    <lineage>
        <taxon>Eukaryota</taxon>
        <taxon>Metazoa</taxon>
        <taxon>Chordata</taxon>
        <taxon>Craniata</taxon>
        <taxon>Vertebrata</taxon>
        <taxon>Euteleostomi</taxon>
        <taxon>Amphibia</taxon>
        <taxon>Batrachia</taxon>
        <taxon>Caudata</taxon>
        <taxon>Salamandroidea</taxon>
        <taxon>Salamandridae</taxon>
        <taxon>Pleurodelinae</taxon>
        <taxon>Pleurodeles</taxon>
    </lineage>
</organism>
<comment type="caution">
    <text evidence="1">The sequence shown here is derived from an EMBL/GenBank/DDBJ whole genome shotgun (WGS) entry which is preliminary data.</text>
</comment>
<proteinExistence type="predicted"/>
<accession>A0AAV7KSF4</accession>
<evidence type="ECO:0000313" key="1">
    <source>
        <dbReference type="EMBL" id="KAJ1079803.1"/>
    </source>
</evidence>
<dbReference type="Proteomes" id="UP001066276">
    <property type="component" value="Chromosome 12"/>
</dbReference>